<organism evidence="4 5">
    <name type="scientific">Geobacter argillaceus</name>
    <dbReference type="NCBI Taxonomy" id="345631"/>
    <lineage>
        <taxon>Bacteria</taxon>
        <taxon>Pseudomonadati</taxon>
        <taxon>Thermodesulfobacteriota</taxon>
        <taxon>Desulfuromonadia</taxon>
        <taxon>Geobacterales</taxon>
        <taxon>Geobacteraceae</taxon>
        <taxon>Geobacter</taxon>
    </lineage>
</organism>
<name>A0A562WUV4_9BACT</name>
<dbReference type="Pfam" id="PF00011">
    <property type="entry name" value="HSP20"/>
    <property type="match status" value="1"/>
</dbReference>
<dbReference type="SUPFAM" id="SSF49764">
    <property type="entry name" value="HSP20-like chaperones"/>
    <property type="match status" value="1"/>
</dbReference>
<keyword evidence="5" id="KW-1185">Reference proteome</keyword>
<proteinExistence type="inferred from homology"/>
<dbReference type="PROSITE" id="PS01031">
    <property type="entry name" value="SHSP"/>
    <property type="match status" value="1"/>
</dbReference>
<dbReference type="Gene3D" id="2.60.40.790">
    <property type="match status" value="1"/>
</dbReference>
<dbReference type="OrthoDB" id="5395673at2"/>
<gene>
    <name evidence="4" type="ORF">JN12_00123</name>
</gene>
<evidence type="ECO:0000256" key="2">
    <source>
        <dbReference type="RuleBase" id="RU003616"/>
    </source>
</evidence>
<reference evidence="4 5" key="1">
    <citation type="submission" date="2019-07" db="EMBL/GenBank/DDBJ databases">
        <title>Genomic Encyclopedia of Archaeal and Bacterial Type Strains, Phase II (KMG-II): from individual species to whole genera.</title>
        <authorList>
            <person name="Goeker M."/>
        </authorList>
    </citation>
    <scope>NUCLEOTIDE SEQUENCE [LARGE SCALE GENOMIC DNA]</scope>
    <source>
        <strain evidence="4 5">ATCC BAA-1139</strain>
    </source>
</reference>
<dbReference type="InterPro" id="IPR031107">
    <property type="entry name" value="Small_HSP"/>
</dbReference>
<dbReference type="InterPro" id="IPR002068">
    <property type="entry name" value="A-crystallin/Hsp20_dom"/>
</dbReference>
<dbReference type="InterPro" id="IPR008978">
    <property type="entry name" value="HSP20-like_chaperone"/>
</dbReference>
<feature type="domain" description="SHSP" evidence="3">
    <location>
        <begin position="34"/>
        <end position="150"/>
    </location>
</feature>
<evidence type="ECO:0000313" key="5">
    <source>
        <dbReference type="Proteomes" id="UP000319449"/>
    </source>
</evidence>
<dbReference type="RefSeq" id="WP_145017037.1">
    <property type="nucleotide sequence ID" value="NZ_VLLN01000001.1"/>
</dbReference>
<protein>
    <submittedName>
        <fullName evidence="4">HSP20 family protein</fullName>
    </submittedName>
</protein>
<comment type="similarity">
    <text evidence="1 2">Belongs to the small heat shock protein (HSP20) family.</text>
</comment>
<evidence type="ECO:0000259" key="3">
    <source>
        <dbReference type="PROSITE" id="PS01031"/>
    </source>
</evidence>
<dbReference type="EMBL" id="VLLN01000001">
    <property type="protein sequence ID" value="TWJ33449.1"/>
    <property type="molecule type" value="Genomic_DNA"/>
</dbReference>
<dbReference type="AlphaFoldDB" id="A0A562WUV4"/>
<dbReference type="Proteomes" id="UP000319449">
    <property type="component" value="Unassembled WGS sequence"/>
</dbReference>
<comment type="caution">
    <text evidence="4">The sequence shown here is derived from an EMBL/GenBank/DDBJ whole genome shotgun (WGS) entry which is preliminary data.</text>
</comment>
<evidence type="ECO:0000256" key="1">
    <source>
        <dbReference type="PROSITE-ProRule" id="PRU00285"/>
    </source>
</evidence>
<dbReference type="PANTHER" id="PTHR11527">
    <property type="entry name" value="HEAT-SHOCK PROTEIN 20 FAMILY MEMBER"/>
    <property type="match status" value="1"/>
</dbReference>
<accession>A0A562WUV4</accession>
<sequence>MSVIPKDPLGWLMLFRQQMNEIFTFLSGLERPDQLGEREFTPLLDIYETADNYCIEIELPGFPLRDLRLTICCNTLVIEGQKGKECGGQRSQTYICLERHFGRFCRTLEIPPACDLEGAKARYDMGVLLVTFPLNRERTAIVRTIPIQQGD</sequence>
<dbReference type="CDD" id="cd06464">
    <property type="entry name" value="ACD_sHsps-like"/>
    <property type="match status" value="1"/>
</dbReference>
<evidence type="ECO:0000313" key="4">
    <source>
        <dbReference type="EMBL" id="TWJ33449.1"/>
    </source>
</evidence>